<feature type="domain" description="Peptidase M15A C-terminal" evidence="1">
    <location>
        <begin position="10"/>
        <end position="111"/>
    </location>
</feature>
<evidence type="ECO:0000313" key="3">
    <source>
        <dbReference type="Proteomes" id="UP000764045"/>
    </source>
</evidence>
<dbReference type="InterPro" id="IPR009045">
    <property type="entry name" value="Zn_M74/Hedgehog-like"/>
</dbReference>
<dbReference type="SUPFAM" id="SSF55166">
    <property type="entry name" value="Hedgehog/DD-peptidase"/>
    <property type="match status" value="1"/>
</dbReference>
<dbReference type="Proteomes" id="UP000764045">
    <property type="component" value="Unassembled WGS sequence"/>
</dbReference>
<accession>A0A938WKC2</accession>
<dbReference type="EMBL" id="JACJJL010000001">
    <property type="protein sequence ID" value="MBM6660223.1"/>
    <property type="molecule type" value="Genomic_DNA"/>
</dbReference>
<dbReference type="InterPro" id="IPR013230">
    <property type="entry name" value="Peptidase_M15A_C"/>
</dbReference>
<protein>
    <submittedName>
        <fullName evidence="2">Peptidase M15</fullName>
    </submittedName>
</protein>
<sequence length="144" mass="16954">MEDNKMLSEHFSLEEMTRSGVAIRMRIDNNPDEEQVENMRQLCRNVLEPVRRRFGVTRITSGFRSQALNAAVGGAPDSQHLRGEAADLHISNMEVGRKVFDFIRLHTDFDQLLFERRIKGGYWWLHVSFTTRRPNRHQAMLDWR</sequence>
<dbReference type="RefSeq" id="WP_205106783.1">
    <property type="nucleotide sequence ID" value="NZ_JACJJL010000001.1"/>
</dbReference>
<dbReference type="Pfam" id="PF08291">
    <property type="entry name" value="Peptidase_M15_3"/>
    <property type="match status" value="1"/>
</dbReference>
<dbReference type="Gene3D" id="3.30.1380.10">
    <property type="match status" value="1"/>
</dbReference>
<organism evidence="2 3">
    <name type="scientific">Marseilla massiliensis</name>
    <dbReference type="NCBI Taxonomy" id="1841864"/>
    <lineage>
        <taxon>Bacteria</taxon>
        <taxon>Pseudomonadati</taxon>
        <taxon>Bacteroidota</taxon>
        <taxon>Bacteroidia</taxon>
        <taxon>Bacteroidales</taxon>
        <taxon>Prevotellaceae</taxon>
        <taxon>Marseilla</taxon>
    </lineage>
</organism>
<evidence type="ECO:0000259" key="1">
    <source>
        <dbReference type="Pfam" id="PF08291"/>
    </source>
</evidence>
<gene>
    <name evidence="2" type="ORF">H6B30_00390</name>
</gene>
<name>A0A938WKC2_9BACT</name>
<dbReference type="AlphaFoldDB" id="A0A938WKC2"/>
<proteinExistence type="predicted"/>
<comment type="caution">
    <text evidence="2">The sequence shown here is derived from an EMBL/GenBank/DDBJ whole genome shotgun (WGS) entry which is preliminary data.</text>
</comment>
<reference evidence="2 3" key="1">
    <citation type="journal article" date="2021" name="Sci. Rep.">
        <title>The distribution of antibiotic resistance genes in chicken gut microbiota commensals.</title>
        <authorList>
            <person name="Juricova H."/>
            <person name="Matiasovicova J."/>
            <person name="Kubasova T."/>
            <person name="Cejkova D."/>
            <person name="Rychlik I."/>
        </authorList>
    </citation>
    <scope>NUCLEOTIDE SEQUENCE [LARGE SCALE GENOMIC DNA]</scope>
    <source>
        <strain evidence="2 3">An819</strain>
    </source>
</reference>
<evidence type="ECO:0000313" key="2">
    <source>
        <dbReference type="EMBL" id="MBM6660223.1"/>
    </source>
</evidence>
<keyword evidence="3" id="KW-1185">Reference proteome</keyword>